<gene>
    <name evidence="1" type="ordered locus">Mtc_0235</name>
</gene>
<dbReference type="Proteomes" id="UP000005233">
    <property type="component" value="Chromosome"/>
</dbReference>
<dbReference type="RefSeq" id="WP_014404845.1">
    <property type="nucleotide sequence ID" value="NC_017034.1"/>
</dbReference>
<dbReference type="STRING" id="1041930.Mtc_0235"/>
<protein>
    <recommendedName>
        <fullName evidence="3">PepSY domain-containing protein</fullName>
    </recommendedName>
</protein>
<evidence type="ECO:0008006" key="3">
    <source>
        <dbReference type="Google" id="ProtNLM"/>
    </source>
</evidence>
<name>H8I8F3_METCZ</name>
<sequence length="203" mass="21812">MVKMAYVIIGAALVLSLAVIGAAVYLDNDKSPNANTLNNTRNESNGIITALQAYSIAENDSQVRGWKKSARNVSIAQISSDFCDSGLSDTWHLTYSSDTEEASVYIKDGALKGITIEKTAERLYPYAKESIDSLIDSPGAWDIAINVLENESARMDGPASATLTLNAAGKAVWDLNCKTNVAFYIVRIDAKGGDVIAMNRVIV</sequence>
<accession>H8I8F3</accession>
<reference evidence="1 2" key="1">
    <citation type="journal article" date="2012" name="J. Bacteriol.">
        <title>Complete genome sequence of a thermophilic methanogen, Methanocella conradii HZ254, isolated from Chinese rice field soil.</title>
        <authorList>
            <person name="Lu Z."/>
            <person name="Lu Y."/>
        </authorList>
    </citation>
    <scope>NUCLEOTIDE SEQUENCE [LARGE SCALE GENOMIC DNA]</scope>
    <source>
        <strain evidence="2">DSM 24694 / JCM 17849 / CGMCC 1.5162 / HZ254</strain>
    </source>
</reference>
<dbReference type="GeneID" id="11970114"/>
<evidence type="ECO:0000313" key="2">
    <source>
        <dbReference type="Proteomes" id="UP000005233"/>
    </source>
</evidence>
<organism evidence="1 2">
    <name type="scientific">Methanocella conradii (strain DSM 24694 / JCM 17849 / CGMCC 1.5162 / HZ254)</name>
    <dbReference type="NCBI Taxonomy" id="1041930"/>
    <lineage>
        <taxon>Archaea</taxon>
        <taxon>Methanobacteriati</taxon>
        <taxon>Methanobacteriota</taxon>
        <taxon>Stenosarchaea group</taxon>
        <taxon>Methanomicrobia</taxon>
        <taxon>Methanocellales</taxon>
        <taxon>Methanocellaceae</taxon>
        <taxon>Methanocella</taxon>
    </lineage>
</organism>
<dbReference type="EMBL" id="CP003243">
    <property type="protein sequence ID" value="AFC99006.1"/>
    <property type="molecule type" value="Genomic_DNA"/>
</dbReference>
<evidence type="ECO:0000313" key="1">
    <source>
        <dbReference type="EMBL" id="AFC99006.1"/>
    </source>
</evidence>
<proteinExistence type="predicted"/>
<keyword evidence="2" id="KW-1185">Reference proteome</keyword>
<dbReference type="HOGENOM" id="CLU_1346399_0_0_2"/>
<dbReference type="KEGG" id="mez:Mtc_0235"/>
<dbReference type="AlphaFoldDB" id="H8I8F3"/>